<protein>
    <submittedName>
        <fullName evidence="1">Uncharacterized protein</fullName>
    </submittedName>
</protein>
<dbReference type="AlphaFoldDB" id="A0A9K3JVU1"/>
<sequence>MKLMKLRTRPRKQPVKINDRHRWDPCIIGCRAVIMVHIPRWDLGARPLSKFLNTWETCCARKENWVLGKKKKKKKRLEMW</sequence>
<accession>A0A9K3JVU1</accession>
<gene>
    <name evidence="1" type="ORF">HanXRQr2_Chr01g0026821</name>
</gene>
<evidence type="ECO:0000313" key="1">
    <source>
        <dbReference type="EMBL" id="KAF5822464.1"/>
    </source>
</evidence>
<organism evidence="1 2">
    <name type="scientific">Helianthus annuus</name>
    <name type="common">Common sunflower</name>
    <dbReference type="NCBI Taxonomy" id="4232"/>
    <lineage>
        <taxon>Eukaryota</taxon>
        <taxon>Viridiplantae</taxon>
        <taxon>Streptophyta</taxon>
        <taxon>Embryophyta</taxon>
        <taxon>Tracheophyta</taxon>
        <taxon>Spermatophyta</taxon>
        <taxon>Magnoliopsida</taxon>
        <taxon>eudicotyledons</taxon>
        <taxon>Gunneridae</taxon>
        <taxon>Pentapetalae</taxon>
        <taxon>asterids</taxon>
        <taxon>campanulids</taxon>
        <taxon>Asterales</taxon>
        <taxon>Asteraceae</taxon>
        <taxon>Asteroideae</taxon>
        <taxon>Heliantheae alliance</taxon>
        <taxon>Heliantheae</taxon>
        <taxon>Helianthus</taxon>
    </lineage>
</organism>
<proteinExistence type="predicted"/>
<dbReference type="Gramene" id="mRNA:HanXRQr2_Chr01g0026821">
    <property type="protein sequence ID" value="mRNA:HanXRQr2_Chr01g0026821"/>
    <property type="gene ID" value="HanXRQr2_Chr01g0026821"/>
</dbReference>
<comment type="caution">
    <text evidence="1">The sequence shown here is derived from an EMBL/GenBank/DDBJ whole genome shotgun (WGS) entry which is preliminary data.</text>
</comment>
<dbReference type="Proteomes" id="UP000215914">
    <property type="component" value="Unassembled WGS sequence"/>
</dbReference>
<evidence type="ECO:0000313" key="2">
    <source>
        <dbReference type="Proteomes" id="UP000215914"/>
    </source>
</evidence>
<keyword evidence="2" id="KW-1185">Reference proteome</keyword>
<reference evidence="1" key="1">
    <citation type="journal article" date="2017" name="Nature">
        <title>The sunflower genome provides insights into oil metabolism, flowering and Asterid evolution.</title>
        <authorList>
            <person name="Badouin H."/>
            <person name="Gouzy J."/>
            <person name="Grassa C.J."/>
            <person name="Murat F."/>
            <person name="Staton S.E."/>
            <person name="Cottret L."/>
            <person name="Lelandais-Briere C."/>
            <person name="Owens G.L."/>
            <person name="Carrere S."/>
            <person name="Mayjonade B."/>
            <person name="Legrand L."/>
            <person name="Gill N."/>
            <person name="Kane N.C."/>
            <person name="Bowers J.E."/>
            <person name="Hubner S."/>
            <person name="Bellec A."/>
            <person name="Berard A."/>
            <person name="Berges H."/>
            <person name="Blanchet N."/>
            <person name="Boniface M.C."/>
            <person name="Brunel D."/>
            <person name="Catrice O."/>
            <person name="Chaidir N."/>
            <person name="Claudel C."/>
            <person name="Donnadieu C."/>
            <person name="Faraut T."/>
            <person name="Fievet G."/>
            <person name="Helmstetter N."/>
            <person name="King M."/>
            <person name="Knapp S.J."/>
            <person name="Lai Z."/>
            <person name="Le Paslier M.C."/>
            <person name="Lippi Y."/>
            <person name="Lorenzon L."/>
            <person name="Mandel J.R."/>
            <person name="Marage G."/>
            <person name="Marchand G."/>
            <person name="Marquand E."/>
            <person name="Bret-Mestries E."/>
            <person name="Morien E."/>
            <person name="Nambeesan S."/>
            <person name="Nguyen T."/>
            <person name="Pegot-Espagnet P."/>
            <person name="Pouilly N."/>
            <person name="Raftis F."/>
            <person name="Sallet E."/>
            <person name="Schiex T."/>
            <person name="Thomas J."/>
            <person name="Vandecasteele C."/>
            <person name="Vares D."/>
            <person name="Vear F."/>
            <person name="Vautrin S."/>
            <person name="Crespi M."/>
            <person name="Mangin B."/>
            <person name="Burke J.M."/>
            <person name="Salse J."/>
            <person name="Munos S."/>
            <person name="Vincourt P."/>
            <person name="Rieseberg L.H."/>
            <person name="Langlade N.B."/>
        </authorList>
    </citation>
    <scope>NUCLEOTIDE SEQUENCE</scope>
    <source>
        <tissue evidence="1">Leaves</tissue>
    </source>
</reference>
<reference evidence="1" key="2">
    <citation type="submission" date="2020-06" db="EMBL/GenBank/DDBJ databases">
        <title>Helianthus annuus Genome sequencing and assembly Release 2.</title>
        <authorList>
            <person name="Gouzy J."/>
            <person name="Langlade N."/>
            <person name="Munos S."/>
        </authorList>
    </citation>
    <scope>NUCLEOTIDE SEQUENCE</scope>
    <source>
        <tissue evidence="1">Leaves</tissue>
    </source>
</reference>
<name>A0A9K3JVU1_HELAN</name>
<dbReference type="EMBL" id="MNCJ02000316">
    <property type="protein sequence ID" value="KAF5822464.1"/>
    <property type="molecule type" value="Genomic_DNA"/>
</dbReference>